<keyword evidence="1" id="KW-0732">Signal</keyword>
<sequence length="275" mass="29773">MKPAIPTFGGVLAGLALTLAAGTAAAEEGMFTPGVTNAAVDMMGGQTQSDGAQVLGGNIDWLFDENWGLQFDLAGGRANTDGIQEGSGSVLGFGGHLFWSNPNRGLLDFNAAHVSWGDIDMARAGFIGKWYSGPFTLTGRLEYQDADRLGSGLNSGLDLRWYPLPLFMFKAGAQEADGEGQLNLGFEYLPGFVPLPGLTLVGDAARGEDGYDQYFLGVRYYFGGGKSLQDRHRRDTPLDNDWLLRDLQTLDKARRTCPYPVDSDDWYQYCIDGEG</sequence>
<keyword evidence="3" id="KW-1185">Reference proteome</keyword>
<accession>A0A369CD96</accession>
<protein>
    <submittedName>
        <fullName evidence="2">Uncharacterized protein</fullName>
    </submittedName>
</protein>
<feature type="signal peptide" evidence="1">
    <location>
        <begin position="1"/>
        <end position="26"/>
    </location>
</feature>
<dbReference type="RefSeq" id="WP_147275202.1">
    <property type="nucleotide sequence ID" value="NZ_QPJY01000003.1"/>
</dbReference>
<dbReference type="Proteomes" id="UP000252707">
    <property type="component" value="Unassembled WGS sequence"/>
</dbReference>
<reference evidence="2 3" key="1">
    <citation type="submission" date="2018-07" db="EMBL/GenBank/DDBJ databases">
        <title>Genomic Encyclopedia of Type Strains, Phase IV (KMG-IV): sequencing the most valuable type-strain genomes for metagenomic binning, comparative biology and taxonomic classification.</title>
        <authorList>
            <person name="Goeker M."/>
        </authorList>
    </citation>
    <scope>NUCLEOTIDE SEQUENCE [LARGE SCALE GENOMIC DNA]</scope>
    <source>
        <strain evidence="2 3">DSM 26407</strain>
    </source>
</reference>
<name>A0A369CD96_9GAMM</name>
<feature type="chain" id="PRO_5016886201" evidence="1">
    <location>
        <begin position="27"/>
        <end position="275"/>
    </location>
</feature>
<evidence type="ECO:0000256" key="1">
    <source>
        <dbReference type="SAM" id="SignalP"/>
    </source>
</evidence>
<proteinExistence type="predicted"/>
<evidence type="ECO:0000313" key="2">
    <source>
        <dbReference type="EMBL" id="RCX31105.1"/>
    </source>
</evidence>
<dbReference type="EMBL" id="QPJY01000003">
    <property type="protein sequence ID" value="RCX31105.1"/>
    <property type="molecule type" value="Genomic_DNA"/>
</dbReference>
<dbReference type="OrthoDB" id="6384956at2"/>
<comment type="caution">
    <text evidence="2">The sequence shown here is derived from an EMBL/GenBank/DDBJ whole genome shotgun (WGS) entry which is preliminary data.</text>
</comment>
<organism evidence="2 3">
    <name type="scientific">Thioalbus denitrificans</name>
    <dbReference type="NCBI Taxonomy" id="547122"/>
    <lineage>
        <taxon>Bacteria</taxon>
        <taxon>Pseudomonadati</taxon>
        <taxon>Pseudomonadota</taxon>
        <taxon>Gammaproteobacteria</taxon>
        <taxon>Chromatiales</taxon>
        <taxon>Ectothiorhodospiraceae</taxon>
        <taxon>Thioalbus</taxon>
    </lineage>
</organism>
<evidence type="ECO:0000313" key="3">
    <source>
        <dbReference type="Proteomes" id="UP000252707"/>
    </source>
</evidence>
<gene>
    <name evidence="2" type="ORF">DFQ59_10369</name>
</gene>
<dbReference type="AlphaFoldDB" id="A0A369CD96"/>